<accession>A0A439DEA8</accession>
<evidence type="ECO:0000313" key="6">
    <source>
        <dbReference type="Proteomes" id="UP000286045"/>
    </source>
</evidence>
<dbReference type="Gene3D" id="3.50.50.60">
    <property type="entry name" value="FAD/NAD(P)-binding domain"/>
    <property type="match status" value="1"/>
</dbReference>
<dbReference type="PANTHER" id="PTHR23023">
    <property type="entry name" value="DIMETHYLANILINE MONOOXYGENASE"/>
    <property type="match status" value="1"/>
</dbReference>
<evidence type="ECO:0000256" key="1">
    <source>
        <dbReference type="ARBA" id="ARBA00009183"/>
    </source>
</evidence>
<keyword evidence="6" id="KW-1185">Reference proteome</keyword>
<evidence type="ECO:0008006" key="7">
    <source>
        <dbReference type="Google" id="ProtNLM"/>
    </source>
</evidence>
<dbReference type="EMBL" id="RYZI01000043">
    <property type="protein sequence ID" value="RWA12751.1"/>
    <property type="molecule type" value="Genomic_DNA"/>
</dbReference>
<reference evidence="5 6" key="1">
    <citation type="submission" date="2018-12" db="EMBL/GenBank/DDBJ databases">
        <title>Draft genome sequence of Xylaria grammica IHI A82.</title>
        <authorList>
            <person name="Buettner E."/>
            <person name="Kellner H."/>
        </authorList>
    </citation>
    <scope>NUCLEOTIDE SEQUENCE [LARGE SCALE GENOMIC DNA]</scope>
    <source>
        <strain evidence="5 6">IHI A82</strain>
    </source>
</reference>
<proteinExistence type="inferred from homology"/>
<dbReference type="AlphaFoldDB" id="A0A439DEA8"/>
<evidence type="ECO:0000313" key="5">
    <source>
        <dbReference type="EMBL" id="RWA12751.1"/>
    </source>
</evidence>
<dbReference type="GO" id="GO:0004499">
    <property type="term" value="F:N,N-dimethylaniline monooxygenase activity"/>
    <property type="evidence" value="ECO:0007669"/>
    <property type="project" value="InterPro"/>
</dbReference>
<dbReference type="Proteomes" id="UP000286045">
    <property type="component" value="Unassembled WGS sequence"/>
</dbReference>
<dbReference type="SUPFAM" id="SSF51905">
    <property type="entry name" value="FAD/NAD(P)-binding domain"/>
    <property type="match status" value="1"/>
</dbReference>
<keyword evidence="4" id="KW-0560">Oxidoreductase</keyword>
<dbReference type="InterPro" id="IPR036188">
    <property type="entry name" value="FAD/NAD-bd_sf"/>
</dbReference>
<dbReference type="InterPro" id="IPR050346">
    <property type="entry name" value="FMO-like"/>
</dbReference>
<comment type="similarity">
    <text evidence="1">Belongs to the FMO family.</text>
</comment>
<organism evidence="5 6">
    <name type="scientific">Xylaria grammica</name>
    <dbReference type="NCBI Taxonomy" id="363999"/>
    <lineage>
        <taxon>Eukaryota</taxon>
        <taxon>Fungi</taxon>
        <taxon>Dikarya</taxon>
        <taxon>Ascomycota</taxon>
        <taxon>Pezizomycotina</taxon>
        <taxon>Sordariomycetes</taxon>
        <taxon>Xylariomycetidae</taxon>
        <taxon>Xylariales</taxon>
        <taxon>Xylariaceae</taxon>
        <taxon>Xylaria</taxon>
    </lineage>
</organism>
<evidence type="ECO:0000256" key="2">
    <source>
        <dbReference type="ARBA" id="ARBA00022630"/>
    </source>
</evidence>
<dbReference type="GO" id="GO:0050660">
    <property type="term" value="F:flavin adenine dinucleotide binding"/>
    <property type="evidence" value="ECO:0007669"/>
    <property type="project" value="InterPro"/>
</dbReference>
<evidence type="ECO:0000256" key="3">
    <source>
        <dbReference type="ARBA" id="ARBA00022827"/>
    </source>
</evidence>
<sequence length="607" mass="68464">MEGFDCVVVGAGLYGLAAAAQFHITQPGRSLALYDCQSSLGGSWADERLYIGLKSNNLLGTYEYPGFPMSTDKFDVKPGEHMSGHAINAYLKAYAKQSGISDLIYLNTKVLFAEHQETDNGGWVLTLAASDPSVRKKVFTKQLILATGLTSEAFLPHFDGQEVFGGRIFHSKYFKQNNDTVKTAEAVTVYGGSKFAWDAVYFYASARVKVNWVIRPNGRGPCWMAPPYVTPFKKWIEKLPNVRFLSWFSPCIWGDIDGYSGIRRFFHGTSIGRSIVDMFWKLLGDDIVRGNKYDRHINTAKLKPWTETMFTGTSLAVLNYEYDIMELVKSGTIDVHISEVDHLGPGKVHLANGTEFKSDVFVANTGWKQAPPIKFLPEGIERALGIPHRLVDDASDDDLANQQDLLQQADEEILERFPRLKLQPVWNKNYNPLTDQKDAITEGNVTPYAPLTPFMLHRFLVPASPQFLRNRDIAFTGMLANFGTSMTAHISGLWISAYFQGKLSIDPAAAMDNEAALKKLQYETVLLNRWGKWRYPVDWGHRAPNFVFDIMPYLDLLQRDLGLKTHRKKSWFAEVTDPYGPEDYKDITTEWLMKIDDVGEALSTRNG</sequence>
<dbReference type="InterPro" id="IPR020946">
    <property type="entry name" value="Flavin_mOase-like"/>
</dbReference>
<comment type="caution">
    <text evidence="5">The sequence shown here is derived from an EMBL/GenBank/DDBJ whole genome shotgun (WGS) entry which is preliminary data.</text>
</comment>
<dbReference type="GO" id="GO:0050661">
    <property type="term" value="F:NADP binding"/>
    <property type="evidence" value="ECO:0007669"/>
    <property type="project" value="InterPro"/>
</dbReference>
<gene>
    <name evidence="5" type="ORF">EKO27_g2393</name>
</gene>
<keyword evidence="3" id="KW-0274">FAD</keyword>
<evidence type="ECO:0000256" key="4">
    <source>
        <dbReference type="ARBA" id="ARBA00023002"/>
    </source>
</evidence>
<keyword evidence="2" id="KW-0285">Flavoprotein</keyword>
<protein>
    <recommendedName>
        <fullName evidence="7">L-ornithine N(5)-oxygenase</fullName>
    </recommendedName>
</protein>
<dbReference type="Pfam" id="PF00743">
    <property type="entry name" value="FMO-like"/>
    <property type="match status" value="1"/>
</dbReference>
<name>A0A439DEA8_9PEZI</name>